<accession>A0A4P2TE61</accession>
<reference evidence="1 2" key="1">
    <citation type="submission" date="2018-05" db="EMBL/GenBank/DDBJ databases">
        <title>Whole genome sequencing of Vibrio phage VP-1.</title>
        <authorList>
            <person name="Nandita M."/>
            <person name="Bhat S.G."/>
        </authorList>
    </citation>
    <scope>NUCLEOTIDE SEQUENCE [LARGE SCALE GENOMIC DNA]</scope>
</reference>
<organism evidence="1 2">
    <name type="scientific">Vibrio phage VP-1</name>
    <dbReference type="NCBI Taxonomy" id="2234088"/>
    <lineage>
        <taxon>Viruses</taxon>
        <taxon>Duplodnaviria</taxon>
        <taxon>Heunggongvirae</taxon>
        <taxon>Uroviricota</taxon>
        <taxon>Caudoviricetes</taxon>
        <taxon>Pantevenvirales</taxon>
        <taxon>Ackermannviridae</taxon>
        <taxon>Vapseptimavirus</taxon>
        <taxon>Vapseptimavirus VAP7</taxon>
    </lineage>
</organism>
<protein>
    <submittedName>
        <fullName evidence="1">Uncharacterized protein</fullName>
    </submittedName>
</protein>
<sequence>MNFQTAIETIRKLTGVENFKYKEEAILTHIVENGSATAVKIATDLATNDFIIQERTSYIYAMTDYAETWAEMYSKHAIIQFAKALEKAFSEAKLKPKSFNASVNGVEIPVLSRGFTHFIEWNFYNAHNELWVQRNLARSGGKVAFWLTVDQNGDVFVWNSEPIPGAIGWKLVTSYGTMNNRMLCNVDMPKPEVLDWRRCIQKLEFPHLPTLEMFMEAL</sequence>
<proteinExistence type="predicted"/>
<dbReference type="Proteomes" id="UP000305753">
    <property type="component" value="Segment"/>
</dbReference>
<evidence type="ECO:0000313" key="2">
    <source>
        <dbReference type="Proteomes" id="UP000305753"/>
    </source>
</evidence>
<dbReference type="EMBL" id="MH363700">
    <property type="protein sequence ID" value="AWY10105.1"/>
    <property type="molecule type" value="Genomic_DNA"/>
</dbReference>
<evidence type="ECO:0000313" key="1">
    <source>
        <dbReference type="EMBL" id="AWY10105.1"/>
    </source>
</evidence>
<name>A0A4P2TE61_9CAUD</name>